<organism evidence="1 2">
    <name type="scientific">Ramazzottius varieornatus</name>
    <name type="common">Water bear</name>
    <name type="synonym">Tardigrade</name>
    <dbReference type="NCBI Taxonomy" id="947166"/>
    <lineage>
        <taxon>Eukaryota</taxon>
        <taxon>Metazoa</taxon>
        <taxon>Ecdysozoa</taxon>
        <taxon>Tardigrada</taxon>
        <taxon>Eutardigrada</taxon>
        <taxon>Parachela</taxon>
        <taxon>Hypsibioidea</taxon>
        <taxon>Ramazzottiidae</taxon>
        <taxon>Ramazzottius</taxon>
    </lineage>
</organism>
<evidence type="ECO:0000313" key="2">
    <source>
        <dbReference type="Proteomes" id="UP000186922"/>
    </source>
</evidence>
<name>A0A1D1UG51_RAMVA</name>
<proteinExistence type="predicted"/>
<dbReference type="EMBL" id="BDGG01000001">
    <property type="protein sequence ID" value="GAU87520.1"/>
    <property type="molecule type" value="Genomic_DNA"/>
</dbReference>
<reference evidence="1 2" key="1">
    <citation type="journal article" date="2016" name="Nat. Commun.">
        <title>Extremotolerant tardigrade genome and improved radiotolerance of human cultured cells by tardigrade-unique protein.</title>
        <authorList>
            <person name="Hashimoto T."/>
            <person name="Horikawa D.D."/>
            <person name="Saito Y."/>
            <person name="Kuwahara H."/>
            <person name="Kozuka-Hata H."/>
            <person name="Shin-I T."/>
            <person name="Minakuchi Y."/>
            <person name="Ohishi K."/>
            <person name="Motoyama A."/>
            <person name="Aizu T."/>
            <person name="Enomoto A."/>
            <person name="Kondo K."/>
            <person name="Tanaka S."/>
            <person name="Hara Y."/>
            <person name="Koshikawa S."/>
            <person name="Sagara H."/>
            <person name="Miura T."/>
            <person name="Yokobori S."/>
            <person name="Miyagawa K."/>
            <person name="Suzuki Y."/>
            <person name="Kubo T."/>
            <person name="Oyama M."/>
            <person name="Kohara Y."/>
            <person name="Fujiyama A."/>
            <person name="Arakawa K."/>
            <person name="Katayama T."/>
            <person name="Toyoda A."/>
            <person name="Kunieda T."/>
        </authorList>
    </citation>
    <scope>NUCLEOTIDE SEQUENCE [LARGE SCALE GENOMIC DNA]</scope>
    <source>
        <strain evidence="1 2">YOKOZUNA-1</strain>
    </source>
</reference>
<evidence type="ECO:0000313" key="1">
    <source>
        <dbReference type="EMBL" id="GAU87520.1"/>
    </source>
</evidence>
<protein>
    <submittedName>
        <fullName evidence="1">Uncharacterized protein</fullName>
    </submittedName>
</protein>
<comment type="caution">
    <text evidence="1">The sequence shown here is derived from an EMBL/GenBank/DDBJ whole genome shotgun (WGS) entry which is preliminary data.</text>
</comment>
<gene>
    <name evidence="1" type="primary">RvY_00352</name>
    <name evidence="1" type="synonym">RvY_00352.1</name>
    <name evidence="1" type="ORF">RvY_00352-1</name>
</gene>
<dbReference type="AlphaFoldDB" id="A0A1D1UG51"/>
<dbReference type="Proteomes" id="UP000186922">
    <property type="component" value="Unassembled WGS sequence"/>
</dbReference>
<keyword evidence="2" id="KW-1185">Reference proteome</keyword>
<accession>A0A1D1UG51</accession>
<sequence length="129" mass="14355">MDASLDEIAVLKYSVVVTDTATPKPCGLDECQEMDKQLANVASLKLTDIHPALLDEIFQSVDFLKLLIVRRVCSGWNVTISREAAPFLRQVAIAIDKNRSFGSMPDVYNIWQYAKNASTVVMFGEALKM</sequence>